<dbReference type="GO" id="GO:0046872">
    <property type="term" value="F:metal ion binding"/>
    <property type="evidence" value="ECO:0007669"/>
    <property type="project" value="UniProtKB-KW"/>
</dbReference>
<feature type="domain" description="Peptidase M20 dimerisation" evidence="4">
    <location>
        <begin position="176"/>
        <end position="285"/>
    </location>
</feature>
<dbReference type="Gene3D" id="3.40.630.10">
    <property type="entry name" value="Zn peptidases"/>
    <property type="match status" value="1"/>
</dbReference>
<keyword evidence="6" id="KW-1185">Reference proteome</keyword>
<evidence type="ECO:0000256" key="3">
    <source>
        <dbReference type="ARBA" id="ARBA00023285"/>
    </source>
</evidence>
<dbReference type="PANTHER" id="PTHR43808">
    <property type="entry name" value="ACETYLORNITHINE DEACETYLASE"/>
    <property type="match status" value="1"/>
</dbReference>
<evidence type="ECO:0000313" key="6">
    <source>
        <dbReference type="Proteomes" id="UP000664073"/>
    </source>
</evidence>
<protein>
    <submittedName>
        <fullName evidence="5">Acetylornithine deacetylase</fullName>
        <ecNumber evidence="5">3.5.1.16</ecNumber>
    </submittedName>
</protein>
<keyword evidence="2 5" id="KW-0378">Hydrolase</keyword>
<gene>
    <name evidence="5" type="primary">argE</name>
    <name evidence="5" type="ORF">J2D77_10365</name>
</gene>
<comment type="caution">
    <text evidence="5">The sequence shown here is derived from an EMBL/GenBank/DDBJ whole genome shotgun (WGS) entry which is preliminary data.</text>
</comment>
<dbReference type="InterPro" id="IPR010169">
    <property type="entry name" value="AcOrn-deacetyl"/>
</dbReference>
<dbReference type="EC" id="3.5.1.16" evidence="5"/>
<dbReference type="InterPro" id="IPR036264">
    <property type="entry name" value="Bact_exopeptidase_dim_dom"/>
</dbReference>
<dbReference type="SUPFAM" id="SSF55031">
    <property type="entry name" value="Bacterial exopeptidase dimerisation domain"/>
    <property type="match status" value="1"/>
</dbReference>
<evidence type="ECO:0000256" key="2">
    <source>
        <dbReference type="ARBA" id="ARBA00022801"/>
    </source>
</evidence>
<dbReference type="PANTHER" id="PTHR43808:SF31">
    <property type="entry name" value="N-ACETYL-L-CITRULLINE DEACETYLASE"/>
    <property type="match status" value="1"/>
</dbReference>
<evidence type="ECO:0000313" key="5">
    <source>
        <dbReference type="EMBL" id="MBO1325554.1"/>
    </source>
</evidence>
<dbReference type="InterPro" id="IPR011650">
    <property type="entry name" value="Peptidase_M20_dimer"/>
</dbReference>
<dbReference type="Pfam" id="PF07687">
    <property type="entry name" value="M20_dimer"/>
    <property type="match status" value="1"/>
</dbReference>
<dbReference type="CDD" id="cd03894">
    <property type="entry name" value="M20_ArgE"/>
    <property type="match status" value="1"/>
</dbReference>
<keyword evidence="1" id="KW-0479">Metal-binding</keyword>
<accession>A0A939KQL0</accession>
<dbReference type="InterPro" id="IPR002933">
    <property type="entry name" value="Peptidase_M20"/>
</dbReference>
<proteinExistence type="predicted"/>
<dbReference type="Pfam" id="PF01546">
    <property type="entry name" value="Peptidase_M20"/>
    <property type="match status" value="1"/>
</dbReference>
<name>A0A939KQL0_9PROT</name>
<sequence>MTSRPSARTVAALRTLIGFDTTSTLSNLALIDWAEREFTSLGAQCTRLPAPHQPGKAALWATFGPRDVSGWVLSGHTDTVPTEGQDWTVPPHQLTEKAGRFYGRGCCDMKGFLACCIGMAPELARLPLERPVHFAFSYDEELGCTGADDLVACARELSAPPIGCIVGEPTLLHLCIGHKAKQAVAVSVTGTPGHSARAPEFVNAIEYGARLIVYIQDIGRKLARQAQDPMYDPPHSTAHVGVAAGGTQLNMVPEHFGFEFEFRTIAQDDPAALVADVRRYAEETLIPQMRAVDAAANIVFTPIAAFPGVETPIDAPIVQAMTRLVGNHEVIKVAFGTEGGLFQQGAGIPTIICGPGSIAQAHVPDEFIEGSQLALYEAFLARLFDSCRS</sequence>
<keyword evidence="3" id="KW-0170">Cobalt</keyword>
<evidence type="ECO:0000259" key="4">
    <source>
        <dbReference type="Pfam" id="PF07687"/>
    </source>
</evidence>
<dbReference type="GO" id="GO:0006526">
    <property type="term" value="P:L-arginine biosynthetic process"/>
    <property type="evidence" value="ECO:0007669"/>
    <property type="project" value="InterPro"/>
</dbReference>
<dbReference type="RefSeq" id="WP_207846206.1">
    <property type="nucleotide sequence ID" value="NZ_JAFVMH010000004.1"/>
</dbReference>
<dbReference type="GO" id="GO:0008777">
    <property type="term" value="F:acetylornithine deacetylase activity"/>
    <property type="evidence" value="ECO:0007669"/>
    <property type="project" value="UniProtKB-EC"/>
</dbReference>
<dbReference type="AlphaFoldDB" id="A0A939KQL0"/>
<reference evidence="5" key="1">
    <citation type="submission" date="2021-03" db="EMBL/GenBank/DDBJ databases">
        <title>The complete genome sequence of Acetobacter sp. TBRC 12339.</title>
        <authorList>
            <person name="Charoenyingcharoen P."/>
            <person name="Yukphan P."/>
        </authorList>
    </citation>
    <scope>NUCLEOTIDE SEQUENCE</scope>
    <source>
        <strain evidence="5">TBRC 12339</strain>
    </source>
</reference>
<dbReference type="Proteomes" id="UP000664073">
    <property type="component" value="Unassembled WGS sequence"/>
</dbReference>
<organism evidence="5 6">
    <name type="scientific">Acetobacter garciniae</name>
    <dbReference type="NCBI Taxonomy" id="2817435"/>
    <lineage>
        <taxon>Bacteria</taxon>
        <taxon>Pseudomonadati</taxon>
        <taxon>Pseudomonadota</taxon>
        <taxon>Alphaproteobacteria</taxon>
        <taxon>Acetobacterales</taxon>
        <taxon>Acetobacteraceae</taxon>
        <taxon>Acetobacter</taxon>
    </lineage>
</organism>
<dbReference type="Gene3D" id="3.30.70.360">
    <property type="match status" value="1"/>
</dbReference>
<dbReference type="SUPFAM" id="SSF53187">
    <property type="entry name" value="Zn-dependent exopeptidases"/>
    <property type="match status" value="1"/>
</dbReference>
<evidence type="ECO:0000256" key="1">
    <source>
        <dbReference type="ARBA" id="ARBA00022723"/>
    </source>
</evidence>
<dbReference type="InterPro" id="IPR050072">
    <property type="entry name" value="Peptidase_M20A"/>
</dbReference>
<dbReference type="NCBIfam" id="TIGR01892">
    <property type="entry name" value="AcOrn-deacetyl"/>
    <property type="match status" value="1"/>
</dbReference>
<dbReference type="NCBIfam" id="NF005710">
    <property type="entry name" value="PRK07522.1"/>
    <property type="match status" value="1"/>
</dbReference>
<dbReference type="EMBL" id="JAFVMH010000004">
    <property type="protein sequence ID" value="MBO1325554.1"/>
    <property type="molecule type" value="Genomic_DNA"/>
</dbReference>